<dbReference type="InterPro" id="IPR029056">
    <property type="entry name" value="Ribokinase-like"/>
</dbReference>
<dbReference type="EMBL" id="LLVT01000001">
    <property type="protein sequence ID" value="KSW13596.1"/>
    <property type="molecule type" value="Genomic_DNA"/>
</dbReference>
<comment type="caution">
    <text evidence="8">The sequence shown here is derived from an EMBL/GenBank/DDBJ whole genome shotgun (WGS) entry which is preliminary data.</text>
</comment>
<evidence type="ECO:0000256" key="5">
    <source>
        <dbReference type="ARBA" id="ARBA00022840"/>
    </source>
</evidence>
<sequence length="313" mass="32000">MIYTVTPNPALDITWGVPGWERGSTTRVTDIQESPGGKGLNVARVADQLGASACATGPLGGATGERVRDLFASLAPRVQTRWIDSPASTRRSVALVDGEVSIFNEAGQAPPRDVWSRGAEFLASVLTPGDVCAICGSLPGDARAGDIAPIFEAAKASGARIILDTSGTALVDAASYADVLKPNEHELRAATGCSRLDEGARMLLDRGAAWVFVSRGADGMDLYSSEGSWHASSDPTITGNPTGAGDAGVAAIATHLDGHGSLSEINGVMALADAVATSTAAVVRPTAGEIDMSVRASVLSAASPVRLASRPTH</sequence>
<dbReference type="AlphaFoldDB" id="A0A0V8RZU6"/>
<protein>
    <recommendedName>
        <fullName evidence="7">Carbohydrate kinase PfkB domain-containing protein</fullName>
    </recommendedName>
</protein>
<proteinExistence type="inferred from homology"/>
<dbReference type="Gene3D" id="3.40.1190.20">
    <property type="match status" value="1"/>
</dbReference>
<dbReference type="PANTHER" id="PTHR46566">
    <property type="entry name" value="1-PHOSPHOFRUCTOKINASE-RELATED"/>
    <property type="match status" value="1"/>
</dbReference>
<feature type="domain" description="Carbohydrate kinase PfkB" evidence="7">
    <location>
        <begin position="22"/>
        <end position="265"/>
    </location>
</feature>
<dbReference type="PRINTS" id="PR00990">
    <property type="entry name" value="RIBOKINASE"/>
</dbReference>
<keyword evidence="4" id="KW-0418">Kinase</keyword>
<dbReference type="RefSeq" id="WP_060566343.1">
    <property type="nucleotide sequence ID" value="NZ_CP040006.1"/>
</dbReference>
<dbReference type="Proteomes" id="UP000054686">
    <property type="component" value="Unassembled WGS sequence"/>
</dbReference>
<dbReference type="PIRSF" id="PIRSF000535">
    <property type="entry name" value="1PFK/6PFK/LacC"/>
    <property type="match status" value="1"/>
</dbReference>
<dbReference type="Pfam" id="PF00294">
    <property type="entry name" value="PfkB"/>
    <property type="match status" value="1"/>
</dbReference>
<dbReference type="GO" id="GO:0005829">
    <property type="term" value="C:cytosol"/>
    <property type="evidence" value="ECO:0007669"/>
    <property type="project" value="TreeGrafter"/>
</dbReference>
<evidence type="ECO:0000256" key="3">
    <source>
        <dbReference type="ARBA" id="ARBA00022741"/>
    </source>
</evidence>
<organism evidence="8 9">
    <name type="scientific">Schaalia odontolytica</name>
    <dbReference type="NCBI Taxonomy" id="1660"/>
    <lineage>
        <taxon>Bacteria</taxon>
        <taxon>Bacillati</taxon>
        <taxon>Actinomycetota</taxon>
        <taxon>Actinomycetes</taxon>
        <taxon>Actinomycetales</taxon>
        <taxon>Actinomycetaceae</taxon>
        <taxon>Schaalia</taxon>
    </lineage>
</organism>
<dbReference type="InterPro" id="IPR011611">
    <property type="entry name" value="PfkB_dom"/>
</dbReference>
<evidence type="ECO:0000256" key="1">
    <source>
        <dbReference type="ARBA" id="ARBA00010688"/>
    </source>
</evidence>
<keyword evidence="3" id="KW-0547">Nucleotide-binding</keyword>
<evidence type="ECO:0000256" key="2">
    <source>
        <dbReference type="ARBA" id="ARBA00022679"/>
    </source>
</evidence>
<dbReference type="GO" id="GO:0008443">
    <property type="term" value="F:phosphofructokinase activity"/>
    <property type="evidence" value="ECO:0007669"/>
    <property type="project" value="TreeGrafter"/>
</dbReference>
<gene>
    <name evidence="8" type="ORF">APY09_04470</name>
</gene>
<dbReference type="InterPro" id="IPR017583">
    <property type="entry name" value="Tagatose/fructose_Pkinase"/>
</dbReference>
<accession>A0A0V8RZU6</accession>
<keyword evidence="5" id="KW-0067">ATP-binding</keyword>
<reference evidence="8 9" key="1">
    <citation type="submission" date="2015-10" db="EMBL/GenBank/DDBJ databases">
        <title>Draft Genome of Actinomyces odontolyticus subsp. actinosynbacter strain XH001.</title>
        <authorList>
            <person name="Mclean J.S."/>
            <person name="He X."/>
        </authorList>
    </citation>
    <scope>NUCLEOTIDE SEQUENCE [LARGE SCALE GENOMIC DNA]</scope>
    <source>
        <strain evidence="8 9">XH001</strain>
    </source>
</reference>
<evidence type="ECO:0000313" key="9">
    <source>
        <dbReference type="Proteomes" id="UP000054686"/>
    </source>
</evidence>
<comment type="similarity">
    <text evidence="1">Belongs to the carbohydrate kinase PfkB family.</text>
</comment>
<evidence type="ECO:0000259" key="7">
    <source>
        <dbReference type="Pfam" id="PF00294"/>
    </source>
</evidence>
<keyword evidence="2 6" id="KW-0808">Transferase</keyword>
<dbReference type="PANTHER" id="PTHR46566:SF5">
    <property type="entry name" value="1-PHOSPHOFRUCTOKINASE"/>
    <property type="match status" value="1"/>
</dbReference>
<dbReference type="GO" id="GO:0005524">
    <property type="term" value="F:ATP binding"/>
    <property type="evidence" value="ECO:0007669"/>
    <property type="project" value="UniProtKB-KW"/>
</dbReference>
<evidence type="ECO:0000313" key="8">
    <source>
        <dbReference type="EMBL" id="KSW13596.1"/>
    </source>
</evidence>
<dbReference type="SUPFAM" id="SSF53613">
    <property type="entry name" value="Ribokinase-like"/>
    <property type="match status" value="1"/>
</dbReference>
<dbReference type="OrthoDB" id="9801219at2"/>
<evidence type="ECO:0000256" key="4">
    <source>
        <dbReference type="ARBA" id="ARBA00022777"/>
    </source>
</evidence>
<dbReference type="InterPro" id="IPR002139">
    <property type="entry name" value="Ribo/fructo_kinase"/>
</dbReference>
<name>A0A0V8RZU6_9ACTO</name>
<evidence type="ECO:0000256" key="6">
    <source>
        <dbReference type="PIRNR" id="PIRNR000535"/>
    </source>
</evidence>